<keyword evidence="6" id="KW-0406">Ion transport</keyword>
<evidence type="ECO:0000256" key="9">
    <source>
        <dbReference type="ARBA" id="ARBA00023180"/>
    </source>
</evidence>
<evidence type="ECO:0000256" key="12">
    <source>
        <dbReference type="SAM" id="Phobius"/>
    </source>
</evidence>
<keyword evidence="8" id="KW-0675">Receptor</keyword>
<comment type="caution">
    <text evidence="14">The sequence shown here is derived from an EMBL/GenBank/DDBJ whole genome shotgun (WGS) entry which is preliminary data.</text>
</comment>
<keyword evidence="5 12" id="KW-1133">Transmembrane helix</keyword>
<dbReference type="EMBL" id="VCGU01000001">
    <property type="protein sequence ID" value="TRY80960.1"/>
    <property type="molecule type" value="Genomic_DNA"/>
</dbReference>
<evidence type="ECO:0000256" key="1">
    <source>
        <dbReference type="ARBA" id="ARBA00004651"/>
    </source>
</evidence>
<keyword evidence="9" id="KW-0325">Glycoprotein</keyword>
<protein>
    <recommendedName>
        <fullName evidence="13">Ionotropic glutamate receptor L-glutamate and glycine-binding domain-containing protein</fullName>
    </recommendedName>
</protein>
<feature type="non-terminal residue" evidence="14">
    <location>
        <position position="507"/>
    </location>
</feature>
<dbReference type="InterPro" id="IPR019594">
    <property type="entry name" value="Glu/Gly-bd"/>
</dbReference>
<dbReference type="OMA" id="YWICIDD"/>
<reference evidence="14 15" key="1">
    <citation type="journal article" date="2018" name="Nat. Ecol. Evol.">
        <title>Genomic signatures of mitonuclear coevolution across populations of Tigriopus californicus.</title>
        <authorList>
            <person name="Barreto F.S."/>
            <person name="Watson E.T."/>
            <person name="Lima T.G."/>
            <person name="Willett C.S."/>
            <person name="Edmands S."/>
            <person name="Li W."/>
            <person name="Burton R.S."/>
        </authorList>
    </citation>
    <scope>NUCLEOTIDE SEQUENCE [LARGE SCALE GENOMIC DNA]</scope>
    <source>
        <strain evidence="14 15">San Diego</strain>
    </source>
</reference>
<keyword evidence="11" id="KW-0407">Ion channel</keyword>
<organism evidence="14 15">
    <name type="scientific">Tigriopus californicus</name>
    <name type="common">Marine copepod</name>
    <dbReference type="NCBI Taxonomy" id="6832"/>
    <lineage>
        <taxon>Eukaryota</taxon>
        <taxon>Metazoa</taxon>
        <taxon>Ecdysozoa</taxon>
        <taxon>Arthropoda</taxon>
        <taxon>Crustacea</taxon>
        <taxon>Multicrustacea</taxon>
        <taxon>Hexanauplia</taxon>
        <taxon>Copepoda</taxon>
        <taxon>Harpacticoida</taxon>
        <taxon>Harpacticidae</taxon>
        <taxon>Tigriopus</taxon>
    </lineage>
</organism>
<dbReference type="PANTHER" id="PTHR42643">
    <property type="entry name" value="IONOTROPIC RECEPTOR 20A-RELATED"/>
    <property type="match status" value="1"/>
</dbReference>
<name>A0A553PTE9_TIGCA</name>
<evidence type="ECO:0000313" key="14">
    <source>
        <dbReference type="EMBL" id="TRY80960.1"/>
    </source>
</evidence>
<accession>A0A553PTE9</accession>
<evidence type="ECO:0000256" key="4">
    <source>
        <dbReference type="ARBA" id="ARBA00022692"/>
    </source>
</evidence>
<evidence type="ECO:0000256" key="6">
    <source>
        <dbReference type="ARBA" id="ARBA00023065"/>
    </source>
</evidence>
<dbReference type="SUPFAM" id="SSF53850">
    <property type="entry name" value="Periplasmic binding protein-like II"/>
    <property type="match status" value="1"/>
</dbReference>
<feature type="transmembrane region" description="Helical" evidence="12">
    <location>
        <begin position="289"/>
        <end position="310"/>
    </location>
</feature>
<dbReference type="Pfam" id="PF10613">
    <property type="entry name" value="Lig_chan-Glu_bd"/>
    <property type="match status" value="1"/>
</dbReference>
<dbReference type="PANTHER" id="PTHR42643:SF24">
    <property type="entry name" value="IONOTROPIC RECEPTOR 60A"/>
    <property type="match status" value="1"/>
</dbReference>
<keyword evidence="7 12" id="KW-0472">Membrane</keyword>
<evidence type="ECO:0000256" key="5">
    <source>
        <dbReference type="ARBA" id="ARBA00022989"/>
    </source>
</evidence>
<keyword evidence="3" id="KW-1003">Cell membrane</keyword>
<keyword evidence="10" id="KW-1071">Ligand-gated ion channel</keyword>
<dbReference type="GO" id="GO:0015276">
    <property type="term" value="F:ligand-gated monoatomic ion channel activity"/>
    <property type="evidence" value="ECO:0007669"/>
    <property type="project" value="InterPro"/>
</dbReference>
<dbReference type="Proteomes" id="UP000318571">
    <property type="component" value="Chromosome 12"/>
</dbReference>
<evidence type="ECO:0000256" key="8">
    <source>
        <dbReference type="ARBA" id="ARBA00023170"/>
    </source>
</evidence>
<evidence type="ECO:0000256" key="3">
    <source>
        <dbReference type="ARBA" id="ARBA00022475"/>
    </source>
</evidence>
<keyword evidence="15" id="KW-1185">Reference proteome</keyword>
<evidence type="ECO:0000259" key="13">
    <source>
        <dbReference type="Pfam" id="PF10613"/>
    </source>
</evidence>
<feature type="domain" description="Ionotropic glutamate receptor L-glutamate and glycine-binding" evidence="13">
    <location>
        <begin position="141"/>
        <end position="223"/>
    </location>
</feature>
<sequence length="507" mass="57982">MMERELFHEMRVYVTWSKGIQVCSKTNFDVFITDNSLANMENIKAQLHDLKIQSSMIFVLGSLQETLECIRNNLNHYNASSFFYLGLGNSSSNVDYYQVITFPLSNTQVLQKLELDANSKILEQYDLQGVEITSQSLDWHPYTIFEPNGTSYGHLIDMTHHLARLFNFTLRSIKEPKNDWGLQSQYLKNITGVLGNVIQGKVDLSLSLWIWNLERSSVVDFSIVASDWEQLCFVPQMPKVDPTLFLRPFTTDSWIAVGLTFLIIVVCALVPLTIQSFNQTHSFMIISTSGWYFFVLLNAFYGGALTMFFANEPSIPFSTVKDVVEAFPSWNVKIREGNEIFILANASPQRPEFQTLYNRVVGNPEENLFDTYDDIMNQARLKQVVFHTFARPFFAFLKENPQHKANLRVFAKEKPQGEGIIFGKNSPLVPIFNLGIQRLKENGAMDFLAKKWEGSFQEQRFEMDVMVLSGGQVILVYILMGAGYTLGLTFLLMECLWTKYNGGSQKP</sequence>
<comment type="subcellular location">
    <subcellularLocation>
        <location evidence="1">Cell membrane</location>
        <topology evidence="1">Multi-pass membrane protein</topology>
    </subcellularLocation>
</comment>
<dbReference type="GO" id="GO:0005886">
    <property type="term" value="C:plasma membrane"/>
    <property type="evidence" value="ECO:0007669"/>
    <property type="project" value="UniProtKB-SubCell"/>
</dbReference>
<evidence type="ECO:0000256" key="7">
    <source>
        <dbReference type="ARBA" id="ARBA00023136"/>
    </source>
</evidence>
<evidence type="ECO:0000256" key="11">
    <source>
        <dbReference type="ARBA" id="ARBA00023303"/>
    </source>
</evidence>
<dbReference type="Gene3D" id="3.40.190.10">
    <property type="entry name" value="Periplasmic binding protein-like II"/>
    <property type="match status" value="3"/>
</dbReference>
<proteinExistence type="predicted"/>
<evidence type="ECO:0000256" key="2">
    <source>
        <dbReference type="ARBA" id="ARBA00022448"/>
    </source>
</evidence>
<evidence type="ECO:0000313" key="15">
    <source>
        <dbReference type="Proteomes" id="UP000318571"/>
    </source>
</evidence>
<keyword evidence="4 12" id="KW-0812">Transmembrane</keyword>
<evidence type="ECO:0000256" key="10">
    <source>
        <dbReference type="ARBA" id="ARBA00023286"/>
    </source>
</evidence>
<feature type="transmembrane region" description="Helical" evidence="12">
    <location>
        <begin position="474"/>
        <end position="497"/>
    </location>
</feature>
<gene>
    <name evidence="14" type="ORF">TCAL_14039</name>
</gene>
<keyword evidence="2" id="KW-0813">Transport</keyword>
<dbReference type="AlphaFoldDB" id="A0A553PTE9"/>
<feature type="transmembrane region" description="Helical" evidence="12">
    <location>
        <begin position="254"/>
        <end position="277"/>
    </location>
</feature>
<dbReference type="InterPro" id="IPR052192">
    <property type="entry name" value="Insect_Ionotropic_Sensory_Rcpt"/>
</dbReference>